<comment type="similarity">
    <text evidence="3">Belongs to the SmpB family.</text>
</comment>
<dbReference type="AlphaFoldDB" id="A0A1G2A787"/>
<gene>
    <name evidence="3" type="primary">smpB</name>
    <name evidence="4" type="ORF">A3H61_05205</name>
</gene>
<dbReference type="Pfam" id="PF01668">
    <property type="entry name" value="SmpB"/>
    <property type="match status" value="1"/>
</dbReference>
<proteinExistence type="inferred from homology"/>
<dbReference type="Gene3D" id="2.40.280.10">
    <property type="match status" value="1"/>
</dbReference>
<dbReference type="Proteomes" id="UP000178315">
    <property type="component" value="Unassembled WGS sequence"/>
</dbReference>
<dbReference type="NCBIfam" id="TIGR00086">
    <property type="entry name" value="smpB"/>
    <property type="match status" value="1"/>
</dbReference>
<comment type="caution">
    <text evidence="4">The sequence shown here is derived from an EMBL/GenBank/DDBJ whole genome shotgun (WGS) entry which is preliminary data.</text>
</comment>
<dbReference type="InterPro" id="IPR023620">
    <property type="entry name" value="SmpB"/>
</dbReference>
<evidence type="ECO:0000256" key="1">
    <source>
        <dbReference type="ARBA" id="ARBA00022490"/>
    </source>
</evidence>
<evidence type="ECO:0000313" key="4">
    <source>
        <dbReference type="EMBL" id="OGY72748.1"/>
    </source>
</evidence>
<dbReference type="GO" id="GO:0003723">
    <property type="term" value="F:RNA binding"/>
    <property type="evidence" value="ECO:0007669"/>
    <property type="project" value="UniProtKB-UniRule"/>
</dbReference>
<keyword evidence="2 3" id="KW-0694">RNA-binding</keyword>
<reference evidence="4 5" key="1">
    <citation type="journal article" date="2016" name="Nat. Commun.">
        <title>Thousands of microbial genomes shed light on interconnected biogeochemical processes in an aquifer system.</title>
        <authorList>
            <person name="Anantharaman K."/>
            <person name="Brown C.T."/>
            <person name="Hug L.A."/>
            <person name="Sharon I."/>
            <person name="Castelle C.J."/>
            <person name="Probst A.J."/>
            <person name="Thomas B.C."/>
            <person name="Singh A."/>
            <person name="Wilkins M.J."/>
            <person name="Karaoz U."/>
            <person name="Brodie E.L."/>
            <person name="Williams K.H."/>
            <person name="Hubbard S.S."/>
            <person name="Banfield J.F."/>
        </authorList>
    </citation>
    <scope>NUCLEOTIDE SEQUENCE [LARGE SCALE GENOMIC DNA]</scope>
</reference>
<dbReference type="GO" id="GO:0005829">
    <property type="term" value="C:cytosol"/>
    <property type="evidence" value="ECO:0007669"/>
    <property type="project" value="TreeGrafter"/>
</dbReference>
<dbReference type="EMBL" id="MHJU01000024">
    <property type="protein sequence ID" value="OGY72748.1"/>
    <property type="molecule type" value="Genomic_DNA"/>
</dbReference>
<dbReference type="InterPro" id="IPR000037">
    <property type="entry name" value="SsrA-bd_prot"/>
</dbReference>
<comment type="subcellular location">
    <subcellularLocation>
        <location evidence="3">Cytoplasm</location>
    </subcellularLocation>
    <text evidence="3">The tmRNA-SmpB complex associates with stalled 70S ribosomes.</text>
</comment>
<comment type="function">
    <text evidence="3">Required for rescue of stalled ribosomes mediated by trans-translation. Binds to transfer-messenger RNA (tmRNA), required for stable association of tmRNA with ribosomes. tmRNA and SmpB together mimic tRNA shape, replacing the anticodon stem-loop with SmpB. tmRNA is encoded by the ssrA gene; the 2 termini fold to resemble tRNA(Ala) and it encodes a 'tag peptide', a short internal open reading frame. During trans-translation Ala-aminoacylated tmRNA acts like a tRNA, entering the A-site of stalled ribosomes, displacing the stalled mRNA. The ribosome then switches to translate the ORF on the tmRNA; the nascent peptide is terminated with the 'tag peptide' encoded by the tmRNA and targeted for degradation. The ribosome is freed to recommence translation, which seems to be the essential function of trans-translation.</text>
</comment>
<name>A0A1G2A787_9BACT</name>
<evidence type="ECO:0000256" key="3">
    <source>
        <dbReference type="HAMAP-Rule" id="MF_00023"/>
    </source>
</evidence>
<keyword evidence="1 3" id="KW-0963">Cytoplasm</keyword>
<organism evidence="4 5">
    <name type="scientific">Candidatus Jacksonbacteria bacterium RIFCSPLOWO2_02_FULL_44_20</name>
    <dbReference type="NCBI Taxonomy" id="1798460"/>
    <lineage>
        <taxon>Bacteria</taxon>
        <taxon>Candidatus Jacksoniibacteriota</taxon>
    </lineage>
</organism>
<accession>A0A1G2A787</accession>
<dbReference type="HAMAP" id="MF_00023">
    <property type="entry name" value="SmpB"/>
    <property type="match status" value="1"/>
</dbReference>
<dbReference type="GO" id="GO:0070929">
    <property type="term" value="P:trans-translation"/>
    <property type="evidence" value="ECO:0007669"/>
    <property type="project" value="UniProtKB-UniRule"/>
</dbReference>
<dbReference type="GO" id="GO:0070930">
    <property type="term" value="P:trans-translation-dependent protein tagging"/>
    <property type="evidence" value="ECO:0007669"/>
    <property type="project" value="TreeGrafter"/>
</dbReference>
<protein>
    <recommendedName>
        <fullName evidence="3">SsrA-binding protein</fullName>
    </recommendedName>
    <alternativeName>
        <fullName evidence="3">Small protein B</fullName>
    </alternativeName>
</protein>
<dbReference type="NCBIfam" id="NF003843">
    <property type="entry name" value="PRK05422.1"/>
    <property type="match status" value="1"/>
</dbReference>
<dbReference type="SUPFAM" id="SSF74982">
    <property type="entry name" value="Small protein B (SmpB)"/>
    <property type="match status" value="1"/>
</dbReference>
<dbReference type="PANTHER" id="PTHR30308">
    <property type="entry name" value="TMRNA-BINDING COMPONENT OF TRANS-TRANSLATION TAGGING COMPLEX"/>
    <property type="match status" value="1"/>
</dbReference>
<evidence type="ECO:0000256" key="2">
    <source>
        <dbReference type="ARBA" id="ARBA00022884"/>
    </source>
</evidence>
<sequence>MEILNKHSARLYQIIKRLNAGIALTGAEVKSCKAGRVNFVGAYCSLSADGAHMMLKNFYIAPYAPAKREQRAYNPYQERVLLLTKQELSFVFGKLKERGITIIPLRLYTNRRLVKCEIGIARGMKKYDKREKLRKEEFARRKQRLVSR</sequence>
<evidence type="ECO:0000313" key="5">
    <source>
        <dbReference type="Proteomes" id="UP000178315"/>
    </source>
</evidence>
<dbReference type="PANTHER" id="PTHR30308:SF2">
    <property type="entry name" value="SSRA-BINDING PROTEIN"/>
    <property type="match status" value="1"/>
</dbReference>